<feature type="domain" description="Zinc finger ZPR1-type" evidence="9">
    <location>
        <begin position="334"/>
        <end position="494"/>
    </location>
</feature>
<dbReference type="GO" id="GO:0005634">
    <property type="term" value="C:nucleus"/>
    <property type="evidence" value="ECO:0007669"/>
    <property type="project" value="UniProtKB-SubCell"/>
</dbReference>
<dbReference type="Proteomes" id="UP000236630">
    <property type="component" value="Unassembled WGS sequence"/>
</dbReference>
<dbReference type="Pfam" id="PF03367">
    <property type="entry name" value="Zn_ribbon_ZPR1"/>
    <property type="match status" value="2"/>
</dbReference>
<accession>A0A2H5Q933</accession>
<dbReference type="InterPro" id="IPR056180">
    <property type="entry name" value="ZPR1_jr_dom"/>
</dbReference>
<comment type="similarity">
    <text evidence="2">Belongs to the ZPR1 family.</text>
</comment>
<protein>
    <recommendedName>
        <fullName evidence="9">Zinc finger ZPR1-type domain-containing protein</fullName>
    </recommendedName>
</protein>
<feature type="compositionally biased region" description="Polar residues" evidence="8">
    <location>
        <begin position="273"/>
        <end position="289"/>
    </location>
</feature>
<reference evidence="10 11" key="1">
    <citation type="journal article" date="2017" name="Front. Genet.">
        <title>Draft sequencing of the heterozygous diploid genome of Satsuma (Citrus unshiu Marc.) using a hybrid assembly approach.</title>
        <authorList>
            <person name="Shimizu T."/>
            <person name="Tanizawa Y."/>
            <person name="Mochizuki T."/>
            <person name="Nagasaki H."/>
            <person name="Yoshioka T."/>
            <person name="Toyoda A."/>
            <person name="Fujiyama A."/>
            <person name="Kaminuma E."/>
            <person name="Nakamura Y."/>
        </authorList>
    </citation>
    <scope>NUCLEOTIDE SEQUENCE [LARGE SCALE GENOMIC DNA]</scope>
    <source>
        <strain evidence="11">cv. Miyagawa wase</strain>
    </source>
</reference>
<keyword evidence="11" id="KW-1185">Reference proteome</keyword>
<dbReference type="FunFam" id="2.20.25.420:FF:000002">
    <property type="entry name" value="Zinc finger protein ZPR1"/>
    <property type="match status" value="1"/>
</dbReference>
<dbReference type="NCBIfam" id="TIGR00310">
    <property type="entry name" value="ZPR1_znf"/>
    <property type="match status" value="2"/>
</dbReference>
<dbReference type="EMBL" id="BDQV01000259">
    <property type="protein sequence ID" value="GAY61150.1"/>
    <property type="molecule type" value="Genomic_DNA"/>
</dbReference>
<evidence type="ECO:0000256" key="5">
    <source>
        <dbReference type="ARBA" id="ARBA00022771"/>
    </source>
</evidence>
<organism evidence="10 11">
    <name type="scientific">Citrus unshiu</name>
    <name type="common">Satsuma mandarin</name>
    <name type="synonym">Citrus nobilis var. unshiu</name>
    <dbReference type="NCBI Taxonomy" id="55188"/>
    <lineage>
        <taxon>Eukaryota</taxon>
        <taxon>Viridiplantae</taxon>
        <taxon>Streptophyta</taxon>
        <taxon>Embryophyta</taxon>
        <taxon>Tracheophyta</taxon>
        <taxon>Spermatophyta</taxon>
        <taxon>Magnoliopsida</taxon>
        <taxon>eudicotyledons</taxon>
        <taxon>Gunneridae</taxon>
        <taxon>Pentapetalae</taxon>
        <taxon>rosids</taxon>
        <taxon>malvids</taxon>
        <taxon>Sapindales</taxon>
        <taxon>Rutaceae</taxon>
        <taxon>Aurantioideae</taxon>
        <taxon>Citrus</taxon>
    </lineage>
</organism>
<evidence type="ECO:0000256" key="2">
    <source>
        <dbReference type="ARBA" id="ARBA00008354"/>
    </source>
</evidence>
<dbReference type="InterPro" id="IPR042452">
    <property type="entry name" value="ZPR1_Znf1/2"/>
</dbReference>
<evidence type="ECO:0000256" key="7">
    <source>
        <dbReference type="ARBA" id="ARBA00023242"/>
    </source>
</evidence>
<dbReference type="STRING" id="55188.A0A2H5Q933"/>
<evidence type="ECO:0000313" key="10">
    <source>
        <dbReference type="EMBL" id="GAY61150.1"/>
    </source>
</evidence>
<keyword evidence="4" id="KW-0677">Repeat</keyword>
<evidence type="ECO:0000256" key="4">
    <source>
        <dbReference type="ARBA" id="ARBA00022737"/>
    </source>
</evidence>
<gene>
    <name evidence="10" type="ORF">CUMW_207560</name>
</gene>
<dbReference type="PANTHER" id="PTHR10876:SF0">
    <property type="entry name" value="ZINC FINGER PROTEIN ZPR1"/>
    <property type="match status" value="1"/>
</dbReference>
<dbReference type="SMART" id="SM00709">
    <property type="entry name" value="Zpr1"/>
    <property type="match status" value="2"/>
</dbReference>
<dbReference type="PANTHER" id="PTHR10876">
    <property type="entry name" value="ZINC FINGER PROTEIN ZPR1"/>
    <property type="match status" value="1"/>
</dbReference>
<dbReference type="FunFam" id="2.20.25.420:FF:000001">
    <property type="entry name" value="Zinc finger protein ZPR1"/>
    <property type="match status" value="1"/>
</dbReference>
<evidence type="ECO:0000256" key="3">
    <source>
        <dbReference type="ARBA" id="ARBA00022723"/>
    </source>
</evidence>
<evidence type="ECO:0000259" key="9">
    <source>
        <dbReference type="SMART" id="SM00709"/>
    </source>
</evidence>
<comment type="subcellular location">
    <subcellularLocation>
        <location evidence="1">Nucleus</location>
    </subcellularLocation>
</comment>
<dbReference type="InterPro" id="IPR004457">
    <property type="entry name" value="Znf_ZPR1"/>
</dbReference>
<evidence type="ECO:0000256" key="8">
    <source>
        <dbReference type="SAM" id="MobiDB-lite"/>
    </source>
</evidence>
<proteinExistence type="inferred from homology"/>
<evidence type="ECO:0000256" key="1">
    <source>
        <dbReference type="ARBA" id="ARBA00004123"/>
    </source>
</evidence>
<keyword evidence="5" id="KW-0863">Zinc-finger</keyword>
<keyword evidence="7" id="KW-0539">Nucleus</keyword>
<comment type="caution">
    <text evidence="10">The sequence shown here is derived from an EMBL/GenBank/DDBJ whole genome shotgun (WGS) entry which is preliminary data.</text>
</comment>
<dbReference type="Pfam" id="PF22794">
    <property type="entry name" value="jr-ZPR1"/>
    <property type="match status" value="2"/>
</dbReference>
<feature type="domain" description="Zinc finger ZPR1-type" evidence="9">
    <location>
        <begin position="80"/>
        <end position="240"/>
    </location>
</feature>
<dbReference type="Gene3D" id="2.20.25.420">
    <property type="entry name" value="ZPR1, zinc finger domain"/>
    <property type="match status" value="2"/>
</dbReference>
<dbReference type="FunFam" id="2.60.120.1040:FF:000002">
    <property type="entry name" value="zinc finger protein ZPR1"/>
    <property type="match status" value="1"/>
</dbReference>
<feature type="region of interest" description="Disordered" evidence="8">
    <location>
        <begin position="273"/>
        <end position="298"/>
    </location>
</feature>
<dbReference type="AlphaFoldDB" id="A0A2H5Q933"/>
<evidence type="ECO:0000313" key="11">
    <source>
        <dbReference type="Proteomes" id="UP000236630"/>
    </source>
</evidence>
<evidence type="ECO:0000256" key="6">
    <source>
        <dbReference type="ARBA" id="ARBA00022833"/>
    </source>
</evidence>
<dbReference type="InterPro" id="IPR040141">
    <property type="entry name" value="ZPR1"/>
</dbReference>
<dbReference type="Gene3D" id="2.60.120.1040">
    <property type="entry name" value="ZPR1, A/B domain"/>
    <property type="match status" value="2"/>
</dbReference>
<dbReference type="FunFam" id="2.60.120.1040:FF:000001">
    <property type="entry name" value="Zinc finger protein ZPR1"/>
    <property type="match status" value="1"/>
</dbReference>
<dbReference type="InterPro" id="IPR042451">
    <property type="entry name" value="ZPR1_A/B_dom"/>
</dbReference>
<keyword evidence="3" id="KW-0479">Metal-binding</keyword>
<dbReference type="GO" id="GO:0008270">
    <property type="term" value="F:zinc ion binding"/>
    <property type="evidence" value="ECO:0007669"/>
    <property type="project" value="UniProtKB-KW"/>
</dbReference>
<keyword evidence="6" id="KW-0862">Zinc</keyword>
<sequence length="538" mass="59622">MIRSGWIMLSDRVRLEFLTRSPCSNFSWAPIMDNWSIGPDREEEEEAKMENNKEEIVDVGSVVEAVSADDSDAPLYQVESLCMRCGENGVTRFLLTLIPHFRKVLLSAFECPHCGERNNEVQFAGEIQPRGCNYSLKVPSSDQKMFHRQVVKSESATIKIPELDFEIPPEAQRGSLSTVEGILVRAADELEALQEERKKLDPQTAEAIDQFLLKLRACAKGDSTFTFVLDDPAGNSFIENLYAPSPDPSLNIKFYERTPEQQALLGYLVDPSQQGESSNVVPSEGLSSTSDKREPRGSVGAVAGHRAIAQSNSAEIADALFRYSAPEEVMTFPSTCGACAASCETRMFMTRIPYFQEVIVMASTCDACGYRNSELKPGGRIPEKGKRITLFVKNINDLSRDLIKSDTAGVKIPELDLELAGGTLGGIVTTVEGLITKISESLERVHGFSFGDSLDENKRTKWQDFKAKLNKLLSVEESWTLILDDALANSFIAPVTDDIKDDHQLTFEEYERSWEQNEELGLNDIDTSSADAAYNSTS</sequence>
<name>A0A2H5Q933_CITUN</name>